<feature type="region of interest" description="Disordered" evidence="2">
    <location>
        <begin position="159"/>
        <end position="196"/>
    </location>
</feature>
<dbReference type="InterPro" id="IPR036274">
    <property type="entry name" value="HR1_rpt_sf"/>
</dbReference>
<dbReference type="InterPro" id="IPR011072">
    <property type="entry name" value="HR1_rho-bd"/>
</dbReference>
<name>A0AAD4H6Q9_9FUNG</name>
<reference evidence="4" key="1">
    <citation type="journal article" date="2020" name="Fungal Divers.">
        <title>Resolving the Mortierellaceae phylogeny through synthesis of multi-gene phylogenetics and phylogenomics.</title>
        <authorList>
            <person name="Vandepol N."/>
            <person name="Liber J."/>
            <person name="Desiro A."/>
            <person name="Na H."/>
            <person name="Kennedy M."/>
            <person name="Barry K."/>
            <person name="Grigoriev I.V."/>
            <person name="Miller A.N."/>
            <person name="O'Donnell K."/>
            <person name="Stajich J.E."/>
            <person name="Bonito G."/>
        </authorList>
    </citation>
    <scope>NUCLEOTIDE SEQUENCE</scope>
    <source>
        <strain evidence="4">NRRL 28262</strain>
    </source>
</reference>
<feature type="domain" description="REM-1" evidence="3">
    <location>
        <begin position="1"/>
        <end position="69"/>
    </location>
</feature>
<evidence type="ECO:0000313" key="5">
    <source>
        <dbReference type="Proteomes" id="UP001194580"/>
    </source>
</evidence>
<feature type="compositionally biased region" description="Polar residues" evidence="2">
    <location>
        <begin position="103"/>
        <end position="119"/>
    </location>
</feature>
<feature type="compositionally biased region" description="Low complexity" evidence="2">
    <location>
        <begin position="159"/>
        <end position="172"/>
    </location>
</feature>
<evidence type="ECO:0000256" key="1">
    <source>
        <dbReference type="PROSITE-ProRule" id="PRU01207"/>
    </source>
</evidence>
<evidence type="ECO:0000259" key="3">
    <source>
        <dbReference type="PROSITE" id="PS51860"/>
    </source>
</evidence>
<accession>A0AAD4H6Q9</accession>
<dbReference type="Proteomes" id="UP001194580">
    <property type="component" value="Unassembled WGS sequence"/>
</dbReference>
<keyword evidence="5" id="KW-1185">Reference proteome</keyword>
<dbReference type="GO" id="GO:0007165">
    <property type="term" value="P:signal transduction"/>
    <property type="evidence" value="ECO:0007669"/>
    <property type="project" value="InterPro"/>
</dbReference>
<protein>
    <recommendedName>
        <fullName evidence="3">REM-1 domain-containing protein</fullName>
    </recommendedName>
</protein>
<dbReference type="Pfam" id="PF02185">
    <property type="entry name" value="HR1"/>
    <property type="match status" value="1"/>
</dbReference>
<dbReference type="SUPFAM" id="SSF81995">
    <property type="entry name" value="beta-sandwich domain of Sec23/24"/>
    <property type="match status" value="1"/>
</dbReference>
<organism evidence="4 5">
    <name type="scientific">Linnemannia exigua</name>
    <dbReference type="NCBI Taxonomy" id="604196"/>
    <lineage>
        <taxon>Eukaryota</taxon>
        <taxon>Fungi</taxon>
        <taxon>Fungi incertae sedis</taxon>
        <taxon>Mucoromycota</taxon>
        <taxon>Mortierellomycotina</taxon>
        <taxon>Mortierellomycetes</taxon>
        <taxon>Mortierellales</taxon>
        <taxon>Mortierellaceae</taxon>
        <taxon>Linnemannia</taxon>
    </lineage>
</organism>
<comment type="caution">
    <text evidence="4">The sequence shown here is derived from an EMBL/GenBank/DDBJ whole genome shotgun (WGS) entry which is preliminary data.</text>
</comment>
<proteinExistence type="predicted"/>
<feature type="compositionally biased region" description="Low complexity" evidence="2">
    <location>
        <begin position="69"/>
        <end position="99"/>
    </location>
</feature>
<evidence type="ECO:0000256" key="2">
    <source>
        <dbReference type="SAM" id="MobiDB-lite"/>
    </source>
</evidence>
<dbReference type="PROSITE" id="PS51860">
    <property type="entry name" value="REM_1"/>
    <property type="match status" value="1"/>
</dbReference>
<dbReference type="SUPFAM" id="SSF46585">
    <property type="entry name" value="HR1 repeat"/>
    <property type="match status" value="1"/>
</dbReference>
<dbReference type="AlphaFoldDB" id="A0AAD4H6Q9"/>
<keyword evidence="1" id="KW-0175">Coiled coil</keyword>
<dbReference type="SMART" id="SM00742">
    <property type="entry name" value="Hr1"/>
    <property type="match status" value="1"/>
</dbReference>
<dbReference type="EMBL" id="JAAAIL010000386">
    <property type="protein sequence ID" value="KAG0276288.1"/>
    <property type="molecule type" value="Genomic_DNA"/>
</dbReference>
<evidence type="ECO:0000313" key="4">
    <source>
        <dbReference type="EMBL" id="KAG0276288.1"/>
    </source>
</evidence>
<feature type="region of interest" description="Disordered" evidence="2">
    <location>
        <begin position="69"/>
        <end position="131"/>
    </location>
</feature>
<gene>
    <name evidence="4" type="ORF">BGZ95_007738</name>
</gene>
<dbReference type="Gene3D" id="1.10.287.160">
    <property type="entry name" value="HR1 repeat"/>
    <property type="match status" value="1"/>
</dbReference>
<sequence length="196" mass="22462">MADSYQSRIQEITRKLQTEQRVKDATTVMRTRHTNPTAIAQCEITLQESQKRIDYLTKEIEKLQIRQSHQQQQQRIQHQQQQQQQQQHQNQHQHQQQQHQHQKPNSFQSHDYASVSDSSMDPILTGEDDYKDRDLVSNSGVYLAGDFGPVPVIQPSYGSVTGSTVSLSSGTTMDSPHLDQALQELPKRPAYTNLGK</sequence>